<name>A0A7Y5ZYQ7_9CELL</name>
<reference evidence="3 4" key="1">
    <citation type="submission" date="2020-05" db="EMBL/GenBank/DDBJ databases">
        <title>Genome Sequencing of Type Strains.</title>
        <authorList>
            <person name="Lemaire J.F."/>
            <person name="Inderbitzin P."/>
            <person name="Gregorio O.A."/>
            <person name="Collins S.B."/>
            <person name="Wespe N."/>
            <person name="Knight-Connoni V."/>
        </authorList>
    </citation>
    <scope>NUCLEOTIDE SEQUENCE [LARGE SCALE GENOMIC DNA]</scope>
    <source>
        <strain evidence="3 4">ATCC 25174</strain>
    </source>
</reference>
<dbReference type="RefSeq" id="WP_175345635.1">
    <property type="nucleotide sequence ID" value="NZ_JABMCI010000032.1"/>
</dbReference>
<dbReference type="AlphaFoldDB" id="A0A7Y5ZYQ7"/>
<feature type="region of interest" description="Disordered" evidence="2">
    <location>
        <begin position="1"/>
        <end position="21"/>
    </location>
</feature>
<evidence type="ECO:0000313" key="3">
    <source>
        <dbReference type="EMBL" id="NUU15720.1"/>
    </source>
</evidence>
<dbReference type="PRINTS" id="PR00411">
    <property type="entry name" value="PNDRDTASEI"/>
</dbReference>
<dbReference type="InterPro" id="IPR050982">
    <property type="entry name" value="Auxin_biosynth/cation_transpt"/>
</dbReference>
<dbReference type="GO" id="GO:0004497">
    <property type="term" value="F:monooxygenase activity"/>
    <property type="evidence" value="ECO:0007669"/>
    <property type="project" value="TreeGrafter"/>
</dbReference>
<protein>
    <submittedName>
        <fullName evidence="3">NAD(P)/FAD-dependent oxidoreductase</fullName>
    </submittedName>
</protein>
<comment type="caution">
    <text evidence="3">The sequence shown here is derived from an EMBL/GenBank/DDBJ whole genome shotgun (WGS) entry which is preliminary data.</text>
</comment>
<keyword evidence="4" id="KW-1185">Reference proteome</keyword>
<dbReference type="Gene3D" id="3.50.50.60">
    <property type="entry name" value="FAD/NAD(P)-binding domain"/>
    <property type="match status" value="1"/>
</dbReference>
<sequence>MADGTPDTRRSRRARRSPGSVASPVDVTVAVIGAGQAGLSAAYHLRRAGLVAVGESGWETAAATFVVLDDAPQSGGAWQHRWPGLTMADAHGVHDLPGMPLLVPDLTEPAAFAVPYYFAQYEEAFELRVQRPVRVERVESDGDRLLVRSRSIERPDEAVVWRARGLINASGTWQKPFWPAYPGRGGFRGRQLHSHDFQLPEDLADGHVVVIGGGTSAVQLTLLLARVTTTTWVTRRPPQWRDEAFTPEVGREAVAEVDERTRAGLPPQSIVSVTGLPLTPEYRIGITAGVLRARPMFDRITPDGVEWDAPDEPGDGWVGGPAQVEARTLLWCTGFRASLDHLAPLGLRAPGGGIVMDGTQVVADPRIQLVGYGPSASTVGANRAGRESVRNLQSLLGV</sequence>
<evidence type="ECO:0000256" key="2">
    <source>
        <dbReference type="SAM" id="MobiDB-lite"/>
    </source>
</evidence>
<organism evidence="3 4">
    <name type="scientific">Cellulomonas humilata</name>
    <dbReference type="NCBI Taxonomy" id="144055"/>
    <lineage>
        <taxon>Bacteria</taxon>
        <taxon>Bacillati</taxon>
        <taxon>Actinomycetota</taxon>
        <taxon>Actinomycetes</taxon>
        <taxon>Micrococcales</taxon>
        <taxon>Cellulomonadaceae</taxon>
        <taxon>Cellulomonas</taxon>
    </lineage>
</organism>
<dbReference type="PANTHER" id="PTHR43539">
    <property type="entry name" value="FLAVIN-BINDING MONOOXYGENASE-LIKE PROTEIN (AFU_ORTHOLOGUE AFUA_4G09220)"/>
    <property type="match status" value="1"/>
</dbReference>
<evidence type="ECO:0000256" key="1">
    <source>
        <dbReference type="ARBA" id="ARBA00023002"/>
    </source>
</evidence>
<dbReference type="EMBL" id="JABMCI010000032">
    <property type="protein sequence ID" value="NUU15720.1"/>
    <property type="molecule type" value="Genomic_DNA"/>
</dbReference>
<dbReference type="GO" id="GO:0050660">
    <property type="term" value="F:flavin adenine dinucleotide binding"/>
    <property type="evidence" value="ECO:0007669"/>
    <property type="project" value="TreeGrafter"/>
</dbReference>
<proteinExistence type="predicted"/>
<dbReference type="Proteomes" id="UP000565724">
    <property type="component" value="Unassembled WGS sequence"/>
</dbReference>
<accession>A0A7Y5ZYQ7</accession>
<dbReference type="InterPro" id="IPR036188">
    <property type="entry name" value="FAD/NAD-bd_sf"/>
</dbReference>
<gene>
    <name evidence="3" type="ORF">HP550_00455</name>
</gene>
<dbReference type="PRINTS" id="PR00368">
    <property type="entry name" value="FADPNR"/>
</dbReference>
<evidence type="ECO:0000313" key="4">
    <source>
        <dbReference type="Proteomes" id="UP000565724"/>
    </source>
</evidence>
<keyword evidence="1" id="KW-0560">Oxidoreductase</keyword>
<dbReference type="PANTHER" id="PTHR43539:SF78">
    <property type="entry name" value="FLAVIN-CONTAINING MONOOXYGENASE"/>
    <property type="match status" value="1"/>
</dbReference>
<dbReference type="SUPFAM" id="SSF51905">
    <property type="entry name" value="FAD/NAD(P)-binding domain"/>
    <property type="match status" value="2"/>
</dbReference>
<dbReference type="Pfam" id="PF13738">
    <property type="entry name" value="Pyr_redox_3"/>
    <property type="match status" value="1"/>
</dbReference>